<keyword evidence="2" id="KW-0813">Transport</keyword>
<dbReference type="AlphaFoldDB" id="A0A805ZMD4"/>
<evidence type="ECO:0000256" key="3">
    <source>
        <dbReference type="ARBA" id="ARBA00022729"/>
    </source>
</evidence>
<reference evidence="4 5" key="1">
    <citation type="journal article" date="2006" name="Proc. Natl. Acad. Sci. U.S.A.">
        <title>Comparative genomics of the lactic acid bacteria.</title>
        <authorList>
            <person name="Makarova K."/>
            <person name="Slesarev A."/>
            <person name="Wolf Y."/>
            <person name="Sorokin A."/>
            <person name="Mirkin B."/>
            <person name="Koonin E."/>
            <person name="Pavlov A."/>
            <person name="Pavlova N."/>
            <person name="Karamychev V."/>
            <person name="Polouchine N."/>
            <person name="Shakhova V."/>
            <person name="Grigoriev I."/>
            <person name="Lou Y."/>
            <person name="Rohksar D."/>
            <person name="Lucas S."/>
            <person name="Huang K."/>
            <person name="Goodstein D.M."/>
            <person name="Hawkins T."/>
            <person name="Plengvidhya V."/>
            <person name="Welker D."/>
            <person name="Hughes J."/>
            <person name="Goh Y."/>
            <person name="Benson A."/>
            <person name="Baldwin K."/>
            <person name="Lee J.H."/>
            <person name="Diaz-Muniz I."/>
            <person name="Dosti B."/>
            <person name="Smeianov V."/>
            <person name="Wechter W."/>
            <person name="Barabote R."/>
            <person name="Lorca G."/>
            <person name="Altermann E."/>
            <person name="Barrangou R."/>
            <person name="Ganesan B."/>
            <person name="Xie Y."/>
            <person name="Rawsthorne H."/>
            <person name="Tamir D."/>
            <person name="Parker C."/>
            <person name="Breidt F."/>
            <person name="Broadbent J."/>
            <person name="Hutkins R."/>
            <person name="O'Sullivan D."/>
            <person name="Steele J."/>
            <person name="Unlu G."/>
            <person name="Saier M."/>
            <person name="Klaenhammer T."/>
            <person name="Richardson P."/>
            <person name="Kozyavkin S."/>
            <person name="Weimer B."/>
            <person name="Mills D."/>
        </authorList>
    </citation>
    <scope>NUCLEOTIDE SEQUENCE [LARGE SCALE GENOMIC DNA]</scope>
    <source>
        <strain evidence="5">ATCC 33323 / DSM 20243 / BCRC 14619 / CIP 102991 / JCM 1131 / KCTC 3163 / NCIMB 11718 / NCTC 13722 / AM63</strain>
    </source>
</reference>
<sequence length="423" mass="45997">MVHGCNNVFSLLWLGGNIMKLWKKLALGSVVALSAISLTACGKSSNSNESKSSDKQLTLWVDTARVSWYKGVVKDFEKEHPNIKVKVTQNPNGSANAKTDVGKDPSKAADVFGVPNDQLGQMADSGYINPLSPSDTKEIKKNSVPEAYKGAEWKGKLYAYPYAEQAQTVYYDKSKLSPEDVKSWKTMTSKGVVATDFTNAYVMWPVMFSAGTKLFGDSGEEVKGSTFDSQNGVNAMKWYAEQKNNKGVMQTSNALNQLKKGHAQAILDGPWNAANIKKILGKNLGVAPYPTIELGGKTAQMEAFLGIECFAVNSHTSNAKNAAILAKYLSNKENQLIVHKNAGEIPVNKAAQNTAEVKNDPVAKAVIQMAQPGYSVLQPKLPQMSIFWNDSAPLISGAYDGKIKPSQYKTKLAKLQKSISKKE</sequence>
<dbReference type="Gene3D" id="3.40.190.10">
    <property type="entry name" value="Periplasmic binding protein-like II"/>
    <property type="match status" value="2"/>
</dbReference>
<dbReference type="EMBL" id="CP000413">
    <property type="protein sequence ID" value="ABJ59628.1"/>
    <property type="molecule type" value="Genomic_DNA"/>
</dbReference>
<dbReference type="GO" id="GO:1901982">
    <property type="term" value="F:maltose binding"/>
    <property type="evidence" value="ECO:0007669"/>
    <property type="project" value="TreeGrafter"/>
</dbReference>
<gene>
    <name evidence="4" type="ordered locus">LGAS_0219</name>
</gene>
<protein>
    <submittedName>
        <fullName evidence="4">Carbohydrate ABC transporter substrate-binding protein, CUT1 family</fullName>
    </submittedName>
</protein>
<dbReference type="Proteomes" id="UP000000664">
    <property type="component" value="Chromosome"/>
</dbReference>
<dbReference type="SUPFAM" id="SSF53850">
    <property type="entry name" value="Periplasmic binding protein-like II"/>
    <property type="match status" value="1"/>
</dbReference>
<accession>A0A805ZMD4</accession>
<dbReference type="KEGG" id="lga:LGAS_0219"/>
<evidence type="ECO:0000256" key="2">
    <source>
        <dbReference type="ARBA" id="ARBA00022448"/>
    </source>
</evidence>
<dbReference type="InterPro" id="IPR006059">
    <property type="entry name" value="SBP"/>
</dbReference>
<evidence type="ECO:0000313" key="5">
    <source>
        <dbReference type="Proteomes" id="UP000000664"/>
    </source>
</evidence>
<dbReference type="PANTHER" id="PTHR30061:SF50">
    <property type="entry name" value="MALTOSE_MALTODEXTRIN-BINDING PERIPLASMIC PROTEIN"/>
    <property type="match status" value="1"/>
</dbReference>
<dbReference type="Pfam" id="PF13416">
    <property type="entry name" value="SBP_bac_8"/>
    <property type="match status" value="1"/>
</dbReference>
<dbReference type="PANTHER" id="PTHR30061">
    <property type="entry name" value="MALTOSE-BINDING PERIPLASMIC PROTEIN"/>
    <property type="match status" value="1"/>
</dbReference>
<dbReference type="GO" id="GO:0055052">
    <property type="term" value="C:ATP-binding cassette (ABC) transporter complex, substrate-binding subunit-containing"/>
    <property type="evidence" value="ECO:0007669"/>
    <property type="project" value="TreeGrafter"/>
</dbReference>
<name>A0A805ZMD4_LACGA</name>
<proteinExistence type="inferred from homology"/>
<organism evidence="4 5">
    <name type="scientific">Lactobacillus gasseri (strain ATCC 33323 / DSM 20243 / BCRC 14619 / CIP 102991 / JCM 1131 / KCTC 3163 / NCIMB 11718 / NCTC 13722 / AM63)</name>
    <dbReference type="NCBI Taxonomy" id="324831"/>
    <lineage>
        <taxon>Bacteria</taxon>
        <taxon>Bacillati</taxon>
        <taxon>Bacillota</taxon>
        <taxon>Bacilli</taxon>
        <taxon>Lactobacillales</taxon>
        <taxon>Lactobacillaceae</taxon>
        <taxon>Lactobacillus</taxon>
    </lineage>
</organism>
<evidence type="ECO:0000313" key="4">
    <source>
        <dbReference type="EMBL" id="ABJ59628.1"/>
    </source>
</evidence>
<dbReference type="GO" id="GO:0015768">
    <property type="term" value="P:maltose transport"/>
    <property type="evidence" value="ECO:0007669"/>
    <property type="project" value="TreeGrafter"/>
</dbReference>
<comment type="similarity">
    <text evidence="1">Belongs to the bacterial solute-binding protein 1 family.</text>
</comment>
<evidence type="ECO:0000256" key="1">
    <source>
        <dbReference type="ARBA" id="ARBA00008520"/>
    </source>
</evidence>
<dbReference type="GO" id="GO:0042956">
    <property type="term" value="P:maltodextrin transmembrane transport"/>
    <property type="evidence" value="ECO:0007669"/>
    <property type="project" value="TreeGrafter"/>
</dbReference>
<keyword evidence="3" id="KW-0732">Signal</keyword>